<evidence type="ECO:0000313" key="6">
    <source>
        <dbReference type="EMBL" id="CAE1300727.1"/>
    </source>
</evidence>
<protein>
    <submittedName>
        <fullName evidence="6">CD63</fullName>
    </submittedName>
</protein>
<name>A0A812DI07_ACAPH</name>
<comment type="subcellular location">
    <subcellularLocation>
        <location evidence="1">Membrane</location>
        <topology evidence="1">Multi-pass membrane protein</topology>
    </subcellularLocation>
</comment>
<dbReference type="GO" id="GO:0016020">
    <property type="term" value="C:membrane"/>
    <property type="evidence" value="ECO:0007669"/>
    <property type="project" value="UniProtKB-SubCell"/>
</dbReference>
<dbReference type="Pfam" id="PF00335">
    <property type="entry name" value="Tetraspanin"/>
    <property type="match status" value="1"/>
</dbReference>
<dbReference type="Gene3D" id="1.10.1450.10">
    <property type="entry name" value="Tetraspanin"/>
    <property type="match status" value="1"/>
</dbReference>
<dbReference type="InterPro" id="IPR018499">
    <property type="entry name" value="Tetraspanin/Peripherin"/>
</dbReference>
<feature type="transmembrane region" description="Helical" evidence="5">
    <location>
        <begin position="7"/>
        <end position="32"/>
    </location>
</feature>
<keyword evidence="3 5" id="KW-1133">Transmembrane helix</keyword>
<evidence type="ECO:0000256" key="5">
    <source>
        <dbReference type="SAM" id="Phobius"/>
    </source>
</evidence>
<keyword evidence="4 5" id="KW-0472">Membrane</keyword>
<keyword evidence="7" id="KW-1185">Reference proteome</keyword>
<evidence type="ECO:0000313" key="7">
    <source>
        <dbReference type="Proteomes" id="UP000597762"/>
    </source>
</evidence>
<feature type="transmembrane region" description="Helical" evidence="5">
    <location>
        <begin position="83"/>
        <end position="105"/>
    </location>
</feature>
<reference evidence="6" key="1">
    <citation type="submission" date="2021-01" db="EMBL/GenBank/DDBJ databases">
        <authorList>
            <person name="Li R."/>
            <person name="Bekaert M."/>
        </authorList>
    </citation>
    <scope>NUCLEOTIDE SEQUENCE</scope>
    <source>
        <strain evidence="6">Farmed</strain>
    </source>
</reference>
<proteinExistence type="predicted"/>
<evidence type="ECO:0000256" key="3">
    <source>
        <dbReference type="ARBA" id="ARBA00022989"/>
    </source>
</evidence>
<organism evidence="6 7">
    <name type="scientific">Acanthosepion pharaonis</name>
    <name type="common">Pharaoh cuttlefish</name>
    <name type="synonym">Sepia pharaonis</name>
    <dbReference type="NCBI Taxonomy" id="158019"/>
    <lineage>
        <taxon>Eukaryota</taxon>
        <taxon>Metazoa</taxon>
        <taxon>Spiralia</taxon>
        <taxon>Lophotrochozoa</taxon>
        <taxon>Mollusca</taxon>
        <taxon>Cephalopoda</taxon>
        <taxon>Coleoidea</taxon>
        <taxon>Decapodiformes</taxon>
        <taxon>Sepiida</taxon>
        <taxon>Sepiina</taxon>
        <taxon>Sepiidae</taxon>
        <taxon>Acanthosepion</taxon>
    </lineage>
</organism>
<dbReference type="PRINTS" id="PR00259">
    <property type="entry name" value="TMFOUR"/>
</dbReference>
<gene>
    <name evidence="6" type="ORF">SPHA_54022</name>
</gene>
<dbReference type="Proteomes" id="UP000597762">
    <property type="component" value="Unassembled WGS sequence"/>
</dbReference>
<evidence type="ECO:0000256" key="2">
    <source>
        <dbReference type="ARBA" id="ARBA00022692"/>
    </source>
</evidence>
<feature type="transmembrane region" description="Helical" evidence="5">
    <location>
        <begin position="52"/>
        <end position="71"/>
    </location>
</feature>
<dbReference type="SUPFAM" id="SSF48652">
    <property type="entry name" value="Tetraspanin"/>
    <property type="match status" value="1"/>
</dbReference>
<evidence type="ECO:0000256" key="4">
    <source>
        <dbReference type="ARBA" id="ARBA00023136"/>
    </source>
</evidence>
<sequence>MESAGKFVMYFTALVLFALSVILLLVGVNTFYHFSSYTSVLNYHLLSPAGVTIFFGLTLINVSFLGLLGVFCRSFLLLSLFQLLLFLLLVFEVLIGIILATLRYGTYPPIATAMLNSEERYKGNTAVARAWNEIHSHFSCCGTSQYNEWYPFFGNVCRRSPKCVAIISFFLSLSLSLSLSL</sequence>
<keyword evidence="2 5" id="KW-0812">Transmembrane</keyword>
<dbReference type="AlphaFoldDB" id="A0A812DI07"/>
<comment type="caution">
    <text evidence="6">The sequence shown here is derived from an EMBL/GenBank/DDBJ whole genome shotgun (WGS) entry which is preliminary data.</text>
</comment>
<dbReference type="InterPro" id="IPR008952">
    <property type="entry name" value="Tetraspanin_EC2_sf"/>
</dbReference>
<evidence type="ECO:0000256" key="1">
    <source>
        <dbReference type="ARBA" id="ARBA00004141"/>
    </source>
</evidence>
<accession>A0A812DI07</accession>
<dbReference type="EMBL" id="CAHIKZ030003464">
    <property type="protein sequence ID" value="CAE1300727.1"/>
    <property type="molecule type" value="Genomic_DNA"/>
</dbReference>
<dbReference type="PANTHER" id="PTHR19282">
    <property type="entry name" value="TETRASPANIN"/>
    <property type="match status" value="1"/>
</dbReference>